<protein>
    <recommendedName>
        <fullName evidence="1">CRAL-TRIO domain-containing protein</fullName>
    </recommendedName>
</protein>
<proteinExistence type="predicted"/>
<dbReference type="InterPro" id="IPR036273">
    <property type="entry name" value="CRAL/TRIO_N_dom_sf"/>
</dbReference>
<feature type="domain" description="CRAL-TRIO" evidence="1">
    <location>
        <begin position="111"/>
        <end position="281"/>
    </location>
</feature>
<name>A0A834XUZ7_APHGI</name>
<dbReference type="Gene3D" id="1.10.8.20">
    <property type="entry name" value="N-terminal domain of phosphatidylinositol transfer protein sec14p"/>
    <property type="match status" value="1"/>
</dbReference>
<dbReference type="InterPro" id="IPR036865">
    <property type="entry name" value="CRAL-TRIO_dom_sf"/>
</dbReference>
<dbReference type="PANTHER" id="PTHR10174:SF220">
    <property type="entry name" value="LD41874P"/>
    <property type="match status" value="1"/>
</dbReference>
<dbReference type="Pfam" id="PF00650">
    <property type="entry name" value="CRAL_TRIO"/>
    <property type="match status" value="1"/>
</dbReference>
<dbReference type="OrthoDB" id="75724at2759"/>
<dbReference type="SMART" id="SM01100">
    <property type="entry name" value="CRAL_TRIO_N"/>
    <property type="match status" value="1"/>
</dbReference>
<dbReference type="SUPFAM" id="SSF52087">
    <property type="entry name" value="CRAL/TRIO domain"/>
    <property type="match status" value="1"/>
</dbReference>
<dbReference type="Gene3D" id="1.20.5.1200">
    <property type="entry name" value="Alpha-tocopherol transfer"/>
    <property type="match status" value="1"/>
</dbReference>
<accession>A0A834XUZ7</accession>
<dbReference type="PRINTS" id="PR00180">
    <property type="entry name" value="CRETINALDHBP"/>
</dbReference>
<evidence type="ECO:0000313" key="3">
    <source>
        <dbReference type="Proteomes" id="UP000639338"/>
    </source>
</evidence>
<dbReference type="EMBL" id="JACMRX010000004">
    <property type="protein sequence ID" value="KAF7991276.1"/>
    <property type="molecule type" value="Genomic_DNA"/>
</dbReference>
<dbReference type="CDD" id="cd00170">
    <property type="entry name" value="SEC14"/>
    <property type="match status" value="1"/>
</dbReference>
<organism evidence="2 3">
    <name type="scientific">Aphidius gifuensis</name>
    <name type="common">Parasitoid wasp</name>
    <dbReference type="NCBI Taxonomy" id="684658"/>
    <lineage>
        <taxon>Eukaryota</taxon>
        <taxon>Metazoa</taxon>
        <taxon>Ecdysozoa</taxon>
        <taxon>Arthropoda</taxon>
        <taxon>Hexapoda</taxon>
        <taxon>Insecta</taxon>
        <taxon>Pterygota</taxon>
        <taxon>Neoptera</taxon>
        <taxon>Endopterygota</taxon>
        <taxon>Hymenoptera</taxon>
        <taxon>Apocrita</taxon>
        <taxon>Ichneumonoidea</taxon>
        <taxon>Braconidae</taxon>
        <taxon>Aphidiinae</taxon>
        <taxon>Aphidius</taxon>
    </lineage>
</organism>
<dbReference type="Proteomes" id="UP000639338">
    <property type="component" value="Unassembled WGS sequence"/>
</dbReference>
<dbReference type="InterPro" id="IPR011074">
    <property type="entry name" value="CRAL/TRIO_N_dom"/>
</dbReference>
<comment type="caution">
    <text evidence="2">The sequence shown here is derived from an EMBL/GenBank/DDBJ whole genome shotgun (WGS) entry which is preliminary data.</text>
</comment>
<dbReference type="SUPFAM" id="SSF46938">
    <property type="entry name" value="CRAL/TRIO N-terminal domain"/>
    <property type="match status" value="1"/>
</dbReference>
<dbReference type="PROSITE" id="PS50191">
    <property type="entry name" value="CRAL_TRIO"/>
    <property type="match status" value="1"/>
</dbReference>
<dbReference type="AlphaFoldDB" id="A0A834XUZ7"/>
<dbReference type="GO" id="GO:1902936">
    <property type="term" value="F:phosphatidylinositol bisphosphate binding"/>
    <property type="evidence" value="ECO:0007669"/>
    <property type="project" value="TreeGrafter"/>
</dbReference>
<dbReference type="PANTHER" id="PTHR10174">
    <property type="entry name" value="ALPHA-TOCOPHEROL TRANSFER PROTEIN-RELATED"/>
    <property type="match status" value="1"/>
</dbReference>
<dbReference type="SMART" id="SM00516">
    <property type="entry name" value="SEC14"/>
    <property type="match status" value="1"/>
</dbReference>
<evidence type="ECO:0000313" key="2">
    <source>
        <dbReference type="EMBL" id="KAF7991276.1"/>
    </source>
</evidence>
<gene>
    <name evidence="2" type="ORF">HCN44_002838</name>
</gene>
<keyword evidence="3" id="KW-1185">Reference proteome</keyword>
<sequence>MALAGNFEETVKKIKNIKQQDVHPGISFLELEPLTDSLKEKAKNELRETPEIVNEALAEIRKLIQDEADLIVPDNDYFLTQFLRPCKWYAKSAFALMKRYFRYFKTHPRHCDNLVPKNERAIFLSRILTPCPFFAKDGSGILLLQGGKMWNPQEVSVDETFRGVLLLSNMYISKPANQVNGTRCIIDLDGLTLSQVLYFKPSHAAAIVEWFQSAFPGRLKSIDIINHPYIFNMVFAIIKPFLGEKLRNRIILHGYDKEALKLCYGPESLPKEYGGELDYPLTESFGDSLYNYLCNFNEEFEELAHYGYSKAS</sequence>
<dbReference type="GO" id="GO:0016020">
    <property type="term" value="C:membrane"/>
    <property type="evidence" value="ECO:0007669"/>
    <property type="project" value="TreeGrafter"/>
</dbReference>
<reference evidence="2 3" key="1">
    <citation type="submission" date="2020-08" db="EMBL/GenBank/DDBJ databases">
        <title>Aphidius gifuensis genome sequencing and assembly.</title>
        <authorList>
            <person name="Du Z."/>
        </authorList>
    </citation>
    <scope>NUCLEOTIDE SEQUENCE [LARGE SCALE GENOMIC DNA]</scope>
    <source>
        <strain evidence="2">YNYX2018</strain>
        <tissue evidence="2">Adults</tissue>
    </source>
</reference>
<dbReference type="Gene3D" id="3.40.525.10">
    <property type="entry name" value="CRAL-TRIO lipid binding domain"/>
    <property type="match status" value="1"/>
</dbReference>
<evidence type="ECO:0000259" key="1">
    <source>
        <dbReference type="PROSITE" id="PS50191"/>
    </source>
</evidence>
<dbReference type="InterPro" id="IPR001251">
    <property type="entry name" value="CRAL-TRIO_dom"/>
</dbReference>